<dbReference type="PROSITE" id="PS51737">
    <property type="entry name" value="RECOMBINASE_DNA_BIND"/>
    <property type="match status" value="1"/>
</dbReference>
<proteinExistence type="predicted"/>
<dbReference type="EMBL" id="AP022870">
    <property type="protein sequence ID" value="BCB75170.1"/>
    <property type="molecule type" value="Genomic_DNA"/>
</dbReference>
<sequence length="587" mass="64743">MVRWWGSRGCVHPDTHRLIPHETEQHVVHDIFTRYAETRAGTRAIADQLNVEGKRTRAGKPWSGHTIGRMLTNRLYIGEVGFRDVVVPDAHPAIIEADLFERCQRILTARGEVGSARAASNSDYHLTGRITCPRCGHKYIGTAATGKLRRYRYYTCFSRARYGKAGCTAPRINADHLDPAVASALIDFYTHTDLITAAIEAERELRAAGSHQHTAELGTITAQIKTTDAAIDRYLTAFENETLDERTCGARVRDLTAKLERLKIRQTELAELIHAQPEPPSAQAIKQLRRQLGQVLAHGTAGQRKAVIEEHIAEVKIQGEQLIPIFNVPTNGEGPADISTDPTFRSSPYVVEPRGLEPLPPHCQFGLPTTRIVAVMPAPRWFFRFMYDCESAAWGRRRDEPEHRELVERTADELANVVAPPGPVADLGCGPGAHALALARRGYDVVGVDGSPGMVEVARRRAARDEVDATFDVLDVSAPLRFADASLGGVLAILVLQHLPCPAAFIAEIRRCLRPGGHLLITAPARNRTSLTSQNLYWRLRAACYHLVPGVVRFYDTNSLPRLVEDQGLTVVECSGEPGRVSVLARA</sequence>
<dbReference type="Pfam" id="PF08241">
    <property type="entry name" value="Methyltransf_11"/>
    <property type="match status" value="1"/>
</dbReference>
<dbReference type="PANTHER" id="PTHR30461:SF2">
    <property type="entry name" value="SERINE RECOMBINASE PINE-RELATED"/>
    <property type="match status" value="1"/>
</dbReference>
<dbReference type="InterPro" id="IPR050639">
    <property type="entry name" value="SSR_resolvase"/>
</dbReference>
<dbReference type="KEGG" id="pfla:Pflav_015800"/>
<dbReference type="InterPro" id="IPR013216">
    <property type="entry name" value="Methyltransf_11"/>
</dbReference>
<dbReference type="Pfam" id="PF07508">
    <property type="entry name" value="Recombinase"/>
    <property type="match status" value="1"/>
</dbReference>
<dbReference type="InterPro" id="IPR029063">
    <property type="entry name" value="SAM-dependent_MTases_sf"/>
</dbReference>
<dbReference type="Gene3D" id="3.40.50.150">
    <property type="entry name" value="Vaccinia Virus protein VP39"/>
    <property type="match status" value="1"/>
</dbReference>
<keyword evidence="2" id="KW-0233">DNA recombination</keyword>
<dbReference type="Pfam" id="PF13408">
    <property type="entry name" value="Zn_ribbon_recom"/>
    <property type="match status" value="1"/>
</dbReference>
<protein>
    <recommendedName>
        <fullName evidence="3">Recombinase domain-containing protein</fullName>
    </recommendedName>
</protein>
<dbReference type="CDD" id="cd02440">
    <property type="entry name" value="AdoMet_MTases"/>
    <property type="match status" value="1"/>
</dbReference>
<feature type="domain" description="Recombinase" evidence="3">
    <location>
        <begin position="7"/>
        <end position="113"/>
    </location>
</feature>
<dbReference type="GO" id="GO:0003677">
    <property type="term" value="F:DNA binding"/>
    <property type="evidence" value="ECO:0007669"/>
    <property type="project" value="UniProtKB-KW"/>
</dbReference>
<dbReference type="InterPro" id="IPR025827">
    <property type="entry name" value="Zn_ribbon_recom_dom"/>
</dbReference>
<evidence type="ECO:0000256" key="1">
    <source>
        <dbReference type="ARBA" id="ARBA00023125"/>
    </source>
</evidence>
<reference evidence="4 5" key="1">
    <citation type="submission" date="2020-03" db="EMBL/GenBank/DDBJ databases">
        <title>Whole genome shotgun sequence of Phytohabitans flavus NBRC 107702.</title>
        <authorList>
            <person name="Komaki H."/>
            <person name="Tamura T."/>
        </authorList>
    </citation>
    <scope>NUCLEOTIDE SEQUENCE [LARGE SCALE GENOMIC DNA]</scope>
    <source>
        <strain evidence="4 5">NBRC 107702</strain>
    </source>
</reference>
<evidence type="ECO:0000259" key="3">
    <source>
        <dbReference type="PROSITE" id="PS51737"/>
    </source>
</evidence>
<gene>
    <name evidence="4" type="ORF">Pflav_015800</name>
</gene>
<accession>A0A6F8XMX2</accession>
<evidence type="ECO:0000313" key="4">
    <source>
        <dbReference type="EMBL" id="BCB75170.1"/>
    </source>
</evidence>
<dbReference type="Proteomes" id="UP000502508">
    <property type="component" value="Chromosome"/>
</dbReference>
<dbReference type="SUPFAM" id="SSF53335">
    <property type="entry name" value="S-adenosyl-L-methionine-dependent methyltransferases"/>
    <property type="match status" value="1"/>
</dbReference>
<reference evidence="4 5" key="2">
    <citation type="submission" date="2020-03" db="EMBL/GenBank/DDBJ databases">
        <authorList>
            <person name="Ichikawa N."/>
            <person name="Kimura A."/>
            <person name="Kitahashi Y."/>
            <person name="Uohara A."/>
        </authorList>
    </citation>
    <scope>NUCLEOTIDE SEQUENCE [LARGE SCALE GENOMIC DNA]</scope>
    <source>
        <strain evidence="4 5">NBRC 107702</strain>
    </source>
</reference>
<keyword evidence="1" id="KW-0238">DNA-binding</keyword>
<dbReference type="RefSeq" id="WP_173034810.1">
    <property type="nucleotide sequence ID" value="NZ_AP022870.1"/>
</dbReference>
<organism evidence="4 5">
    <name type="scientific">Phytohabitans flavus</name>
    <dbReference type="NCBI Taxonomy" id="1076124"/>
    <lineage>
        <taxon>Bacteria</taxon>
        <taxon>Bacillati</taxon>
        <taxon>Actinomycetota</taxon>
        <taxon>Actinomycetes</taxon>
        <taxon>Micromonosporales</taxon>
        <taxon>Micromonosporaceae</taxon>
    </lineage>
</organism>
<dbReference type="AlphaFoldDB" id="A0A6F8XMX2"/>
<dbReference type="InterPro" id="IPR038109">
    <property type="entry name" value="DNA_bind_recomb_sf"/>
</dbReference>
<dbReference type="InterPro" id="IPR011109">
    <property type="entry name" value="DNA_bind_recombinase_dom"/>
</dbReference>
<keyword evidence="5" id="KW-1185">Reference proteome</keyword>
<dbReference type="GO" id="GO:0000150">
    <property type="term" value="F:DNA strand exchange activity"/>
    <property type="evidence" value="ECO:0007669"/>
    <property type="project" value="InterPro"/>
</dbReference>
<evidence type="ECO:0000313" key="5">
    <source>
        <dbReference type="Proteomes" id="UP000502508"/>
    </source>
</evidence>
<dbReference type="GO" id="GO:0008757">
    <property type="term" value="F:S-adenosylmethionine-dependent methyltransferase activity"/>
    <property type="evidence" value="ECO:0007669"/>
    <property type="project" value="InterPro"/>
</dbReference>
<name>A0A6F8XMX2_9ACTN</name>
<dbReference type="PANTHER" id="PTHR30461">
    <property type="entry name" value="DNA-INVERTASE FROM LAMBDOID PROPHAGE"/>
    <property type="match status" value="1"/>
</dbReference>
<evidence type="ECO:0000256" key="2">
    <source>
        <dbReference type="ARBA" id="ARBA00023172"/>
    </source>
</evidence>
<dbReference type="Gene3D" id="3.90.1750.20">
    <property type="entry name" value="Putative Large Serine Recombinase, Chain B, Domain 2"/>
    <property type="match status" value="1"/>
</dbReference>